<accession>A0ACC1TSD8</accession>
<organism evidence="1 2">
    <name type="scientific">Lentinula aff. lateritia</name>
    <dbReference type="NCBI Taxonomy" id="2804960"/>
    <lineage>
        <taxon>Eukaryota</taxon>
        <taxon>Fungi</taxon>
        <taxon>Dikarya</taxon>
        <taxon>Basidiomycota</taxon>
        <taxon>Agaricomycotina</taxon>
        <taxon>Agaricomycetes</taxon>
        <taxon>Agaricomycetidae</taxon>
        <taxon>Agaricales</taxon>
        <taxon>Marasmiineae</taxon>
        <taxon>Omphalotaceae</taxon>
        <taxon>Lentinula</taxon>
    </lineage>
</organism>
<gene>
    <name evidence="1" type="ORF">F5876DRAFT_47642</name>
</gene>
<dbReference type="EMBL" id="MU795286">
    <property type="protein sequence ID" value="KAJ3807649.1"/>
    <property type="molecule type" value="Genomic_DNA"/>
</dbReference>
<keyword evidence="2" id="KW-1185">Reference proteome</keyword>
<proteinExistence type="predicted"/>
<sequence length="282" mass="31729">MVSLSRFLHSLFSSLHIVYAFTKSDITTILGPVIFYALVSSPAFHHSHMPVLVGWVWIYLLQFCTSNQVVSVFEDNHNKPDRPIPAGLISIQSTQILRWSLFLLCLWSSWYLQVLLPGILMSIAFILYNEMHYDSHWLSKNILNSIGIVSFNTGAAAIAQGNAFSIPDTHICFTSCVNLLLIASTIQVQDFRDVVGDRIQGRATLPAIFPNLSRIITSILISVWSFELSILWRVSGVGATIYVIFGLYISGRIEFQRSQAEDKCTLGLYMVSDLCVYCNYIC</sequence>
<dbReference type="Proteomes" id="UP001163835">
    <property type="component" value="Unassembled WGS sequence"/>
</dbReference>
<evidence type="ECO:0000313" key="1">
    <source>
        <dbReference type="EMBL" id="KAJ3807649.1"/>
    </source>
</evidence>
<reference evidence="1" key="1">
    <citation type="submission" date="2022-09" db="EMBL/GenBank/DDBJ databases">
        <title>A Global Phylogenomic Analysis of the Shiitake Genus Lentinula.</title>
        <authorList>
            <consortium name="DOE Joint Genome Institute"/>
            <person name="Sierra-Patev S."/>
            <person name="Min B."/>
            <person name="Naranjo-Ortiz M."/>
            <person name="Looney B."/>
            <person name="Konkel Z."/>
            <person name="Slot J.C."/>
            <person name="Sakamoto Y."/>
            <person name="Steenwyk J.L."/>
            <person name="Rokas A."/>
            <person name="Carro J."/>
            <person name="Camarero S."/>
            <person name="Ferreira P."/>
            <person name="Molpeceres G."/>
            <person name="Ruiz-Duenas F.J."/>
            <person name="Serrano A."/>
            <person name="Henrissat B."/>
            <person name="Drula E."/>
            <person name="Hughes K.W."/>
            <person name="Mata J.L."/>
            <person name="Ishikawa N.K."/>
            <person name="Vargas-Isla R."/>
            <person name="Ushijima S."/>
            <person name="Smith C.A."/>
            <person name="Ahrendt S."/>
            <person name="Andreopoulos W."/>
            <person name="He G."/>
            <person name="Labutti K."/>
            <person name="Lipzen A."/>
            <person name="Ng V."/>
            <person name="Riley R."/>
            <person name="Sandor L."/>
            <person name="Barry K."/>
            <person name="Martinez A.T."/>
            <person name="Xiao Y."/>
            <person name="Gibbons J.G."/>
            <person name="Terashima K."/>
            <person name="Grigoriev I.V."/>
            <person name="Hibbett D.S."/>
        </authorList>
    </citation>
    <scope>NUCLEOTIDE SEQUENCE</scope>
    <source>
        <strain evidence="1">TMI1499</strain>
    </source>
</reference>
<evidence type="ECO:0000313" key="2">
    <source>
        <dbReference type="Proteomes" id="UP001163835"/>
    </source>
</evidence>
<protein>
    <submittedName>
        <fullName evidence="1">UbiA prenyltransferase family</fullName>
    </submittedName>
</protein>
<name>A0ACC1TSD8_9AGAR</name>
<comment type="caution">
    <text evidence="1">The sequence shown here is derived from an EMBL/GenBank/DDBJ whole genome shotgun (WGS) entry which is preliminary data.</text>
</comment>